<keyword evidence="1" id="KW-0175">Coiled coil</keyword>
<feature type="region of interest" description="Disordered" evidence="2">
    <location>
        <begin position="132"/>
        <end position="155"/>
    </location>
</feature>
<feature type="compositionally biased region" description="Basic and acidic residues" evidence="2">
    <location>
        <begin position="137"/>
        <end position="155"/>
    </location>
</feature>
<protein>
    <submittedName>
        <fullName evidence="3">Uncharacterized protein</fullName>
    </submittedName>
</protein>
<evidence type="ECO:0000256" key="1">
    <source>
        <dbReference type="SAM" id="Coils"/>
    </source>
</evidence>
<organism evidence="3 4">
    <name type="scientific">Clostridium subterminale</name>
    <dbReference type="NCBI Taxonomy" id="1550"/>
    <lineage>
        <taxon>Bacteria</taxon>
        <taxon>Bacillati</taxon>
        <taxon>Bacillota</taxon>
        <taxon>Clostridia</taxon>
        <taxon>Eubacteriales</taxon>
        <taxon>Clostridiaceae</taxon>
        <taxon>Clostridium</taxon>
    </lineage>
</organism>
<gene>
    <name evidence="3" type="ORF">GCM10008908_39430</name>
</gene>
<comment type="caution">
    <text evidence="3">The sequence shown here is derived from an EMBL/GenBank/DDBJ whole genome shotgun (WGS) entry which is preliminary data.</text>
</comment>
<name>A0ABN1KZS4_CLOSU</name>
<dbReference type="Proteomes" id="UP001501047">
    <property type="component" value="Unassembled WGS sequence"/>
</dbReference>
<evidence type="ECO:0000313" key="3">
    <source>
        <dbReference type="EMBL" id="GAA0780028.1"/>
    </source>
</evidence>
<keyword evidence="4" id="KW-1185">Reference proteome</keyword>
<dbReference type="EMBL" id="BAAACI010000024">
    <property type="protein sequence ID" value="GAA0780028.1"/>
    <property type="molecule type" value="Genomic_DNA"/>
</dbReference>
<evidence type="ECO:0000313" key="4">
    <source>
        <dbReference type="Proteomes" id="UP001501047"/>
    </source>
</evidence>
<reference evidence="3 4" key="1">
    <citation type="journal article" date="2019" name="Int. J. Syst. Evol. Microbiol.">
        <title>The Global Catalogue of Microorganisms (GCM) 10K type strain sequencing project: providing services to taxonomists for standard genome sequencing and annotation.</title>
        <authorList>
            <consortium name="The Broad Institute Genomics Platform"/>
            <consortium name="The Broad Institute Genome Sequencing Center for Infectious Disease"/>
            <person name="Wu L."/>
            <person name="Ma J."/>
        </authorList>
    </citation>
    <scope>NUCLEOTIDE SEQUENCE [LARGE SCALE GENOMIC DNA]</scope>
    <source>
        <strain evidence="3 4">JCM 1417</strain>
    </source>
</reference>
<evidence type="ECO:0000256" key="2">
    <source>
        <dbReference type="SAM" id="MobiDB-lite"/>
    </source>
</evidence>
<feature type="region of interest" description="Disordered" evidence="2">
    <location>
        <begin position="1"/>
        <end position="27"/>
    </location>
</feature>
<dbReference type="RefSeq" id="WP_343828287.1">
    <property type="nucleotide sequence ID" value="NZ_BAAACI010000024.1"/>
</dbReference>
<proteinExistence type="predicted"/>
<feature type="coiled-coil region" evidence="1">
    <location>
        <begin position="55"/>
        <end position="82"/>
    </location>
</feature>
<accession>A0ABN1KZS4</accession>
<feature type="compositionally biased region" description="Polar residues" evidence="2">
    <location>
        <begin position="1"/>
        <end position="10"/>
    </location>
</feature>
<sequence length="155" mass="17877">MAELENTTPLIDNPGGENNIPSKDVKTDGENEFKINEIIEKQMEAFKNTFMAQFNEEYSHKLDKLKSDNLELEEKKQRFAVSEELRIEGLDGDWIDFAYNKDFEISKMKITQLKGLIDKEVQKGVLNRLRAGSYVPPEDHGGDFTPSKDKPQYFL</sequence>